<dbReference type="EMBL" id="JANBPK010000924">
    <property type="protein sequence ID" value="KAJ2928492.1"/>
    <property type="molecule type" value="Genomic_DNA"/>
</dbReference>
<sequence length="363" mass="39869">MANPPTSIALDPKLKSFADTNPEDLELFKLREKINVDKCTIRIRPFQPEDAEQVRELFWVGLTVGPPSARGAALRGSFMRPNSIILYSLFLFGLYLAIISSPPSPPHYAAILNLPFESVSIEDIAGSLSCRRLIGMFLSIVSIALFIAHRYHLGKAFRDLASFELNCPDLMNIAQHYGVSHILDEKDGIEGQKFDSRARYTGGTGGKSSACGFWVAELLAPDDGKPTGFIVGSVGLDNTAVPNDPTTAQLRRMSVHPSLQRRGIGRRLISQALSHASLLHPDGLRIKAVELVTTGFQPSAVGIYESFGWKRVKTDLGAPGRWWLDWYCVHYRVELGNGHYDRVAGDTDFYEVGGSPGPKILGS</sequence>
<protein>
    <recommendedName>
        <fullName evidence="3">N-acetyltransferase domain-containing protein</fullName>
    </recommendedName>
</protein>
<dbReference type="SUPFAM" id="SSF55729">
    <property type="entry name" value="Acyl-CoA N-acyltransferases (Nat)"/>
    <property type="match status" value="1"/>
</dbReference>
<dbReference type="AlphaFoldDB" id="A0A9W8MG18"/>
<dbReference type="OrthoDB" id="41532at2759"/>
<dbReference type="Pfam" id="PF13508">
    <property type="entry name" value="Acetyltransf_7"/>
    <property type="match status" value="1"/>
</dbReference>
<feature type="transmembrane region" description="Helical" evidence="2">
    <location>
        <begin position="84"/>
        <end position="104"/>
    </location>
</feature>
<evidence type="ECO:0000313" key="5">
    <source>
        <dbReference type="Proteomes" id="UP001140091"/>
    </source>
</evidence>
<keyword evidence="5" id="KW-1185">Reference proteome</keyword>
<gene>
    <name evidence="4" type="ORF">H1R20_g8591</name>
</gene>
<feature type="transmembrane region" description="Helical" evidence="2">
    <location>
        <begin position="124"/>
        <end position="148"/>
    </location>
</feature>
<keyword evidence="2" id="KW-1133">Transmembrane helix</keyword>
<keyword evidence="2" id="KW-0472">Membrane</keyword>
<dbReference type="Proteomes" id="UP001140091">
    <property type="component" value="Unassembled WGS sequence"/>
</dbReference>
<keyword evidence="2" id="KW-0812">Transmembrane</keyword>
<proteinExistence type="predicted"/>
<evidence type="ECO:0000256" key="1">
    <source>
        <dbReference type="ARBA" id="ARBA00022679"/>
    </source>
</evidence>
<name>A0A9W8MG18_9AGAR</name>
<organism evidence="4 5">
    <name type="scientific">Candolleomyces eurysporus</name>
    <dbReference type="NCBI Taxonomy" id="2828524"/>
    <lineage>
        <taxon>Eukaryota</taxon>
        <taxon>Fungi</taxon>
        <taxon>Dikarya</taxon>
        <taxon>Basidiomycota</taxon>
        <taxon>Agaricomycotina</taxon>
        <taxon>Agaricomycetes</taxon>
        <taxon>Agaricomycetidae</taxon>
        <taxon>Agaricales</taxon>
        <taxon>Agaricineae</taxon>
        <taxon>Psathyrellaceae</taxon>
        <taxon>Candolleomyces</taxon>
    </lineage>
</organism>
<dbReference type="PROSITE" id="PS51186">
    <property type="entry name" value="GNAT"/>
    <property type="match status" value="1"/>
</dbReference>
<reference evidence="4" key="1">
    <citation type="submission" date="2022-06" db="EMBL/GenBank/DDBJ databases">
        <title>Genome Sequence of Candolleomyces eurysporus.</title>
        <authorList>
            <person name="Buettner E."/>
        </authorList>
    </citation>
    <scope>NUCLEOTIDE SEQUENCE</scope>
    <source>
        <strain evidence="4">VTCC 930004</strain>
    </source>
</reference>
<dbReference type="Gene3D" id="3.40.630.30">
    <property type="match status" value="1"/>
</dbReference>
<dbReference type="PANTHER" id="PTHR13947">
    <property type="entry name" value="GNAT FAMILY N-ACETYLTRANSFERASE"/>
    <property type="match status" value="1"/>
</dbReference>
<dbReference type="GO" id="GO:0008080">
    <property type="term" value="F:N-acetyltransferase activity"/>
    <property type="evidence" value="ECO:0007669"/>
    <property type="project" value="InterPro"/>
</dbReference>
<dbReference type="CDD" id="cd04301">
    <property type="entry name" value="NAT_SF"/>
    <property type="match status" value="1"/>
</dbReference>
<feature type="domain" description="N-acetyltransferase" evidence="3">
    <location>
        <begin position="155"/>
        <end position="327"/>
    </location>
</feature>
<dbReference type="InterPro" id="IPR016181">
    <property type="entry name" value="Acyl_CoA_acyltransferase"/>
</dbReference>
<evidence type="ECO:0000313" key="4">
    <source>
        <dbReference type="EMBL" id="KAJ2928492.1"/>
    </source>
</evidence>
<dbReference type="InterPro" id="IPR000182">
    <property type="entry name" value="GNAT_dom"/>
</dbReference>
<feature type="non-terminal residue" evidence="4">
    <location>
        <position position="363"/>
    </location>
</feature>
<dbReference type="PANTHER" id="PTHR13947:SF37">
    <property type="entry name" value="LD18367P"/>
    <property type="match status" value="1"/>
</dbReference>
<comment type="caution">
    <text evidence="4">The sequence shown here is derived from an EMBL/GenBank/DDBJ whole genome shotgun (WGS) entry which is preliminary data.</text>
</comment>
<evidence type="ECO:0000259" key="3">
    <source>
        <dbReference type="PROSITE" id="PS51186"/>
    </source>
</evidence>
<keyword evidence="1" id="KW-0808">Transferase</keyword>
<accession>A0A9W8MG18</accession>
<evidence type="ECO:0000256" key="2">
    <source>
        <dbReference type="SAM" id="Phobius"/>
    </source>
</evidence>
<dbReference type="InterPro" id="IPR050769">
    <property type="entry name" value="NAT_camello-type"/>
</dbReference>